<dbReference type="Gene3D" id="3.30.70.330">
    <property type="match status" value="1"/>
</dbReference>
<dbReference type="OrthoDB" id="8933311at2759"/>
<dbReference type="SMART" id="SM00360">
    <property type="entry name" value="RRM"/>
    <property type="match status" value="1"/>
</dbReference>
<dbReference type="InterPro" id="IPR000504">
    <property type="entry name" value="RRM_dom"/>
</dbReference>
<evidence type="ECO:0000256" key="1">
    <source>
        <dbReference type="PROSITE-ProRule" id="PRU00176"/>
    </source>
</evidence>
<dbReference type="AlphaFoldDB" id="A0A2G9UJG6"/>
<dbReference type="InterPro" id="IPR012677">
    <property type="entry name" value="Nucleotide-bd_a/b_plait_sf"/>
</dbReference>
<organism evidence="4 5">
    <name type="scientific">Teladorsagia circumcincta</name>
    <name type="common">Brown stomach worm</name>
    <name type="synonym">Ostertagia circumcincta</name>
    <dbReference type="NCBI Taxonomy" id="45464"/>
    <lineage>
        <taxon>Eukaryota</taxon>
        <taxon>Metazoa</taxon>
        <taxon>Ecdysozoa</taxon>
        <taxon>Nematoda</taxon>
        <taxon>Chromadorea</taxon>
        <taxon>Rhabditida</taxon>
        <taxon>Rhabditina</taxon>
        <taxon>Rhabditomorpha</taxon>
        <taxon>Strongyloidea</taxon>
        <taxon>Trichostrongylidae</taxon>
        <taxon>Teladorsagia</taxon>
    </lineage>
</organism>
<gene>
    <name evidence="4" type="ORF">TELCIR_08285</name>
</gene>
<evidence type="ECO:0000259" key="3">
    <source>
        <dbReference type="PROSITE" id="PS50102"/>
    </source>
</evidence>
<dbReference type="Proteomes" id="UP000230423">
    <property type="component" value="Unassembled WGS sequence"/>
</dbReference>
<dbReference type="EMBL" id="KZ346482">
    <property type="protein sequence ID" value="PIO69882.1"/>
    <property type="molecule type" value="Genomic_DNA"/>
</dbReference>
<protein>
    <recommendedName>
        <fullName evidence="3">RRM domain-containing protein</fullName>
    </recommendedName>
</protein>
<evidence type="ECO:0000313" key="5">
    <source>
        <dbReference type="Proteomes" id="UP000230423"/>
    </source>
</evidence>
<dbReference type="InterPro" id="IPR035979">
    <property type="entry name" value="RBD_domain_sf"/>
</dbReference>
<keyword evidence="1" id="KW-0694">RNA-binding</keyword>
<keyword evidence="5" id="KW-1185">Reference proteome</keyword>
<dbReference type="CDD" id="cd00590">
    <property type="entry name" value="RRM_SF"/>
    <property type="match status" value="1"/>
</dbReference>
<evidence type="ECO:0000313" key="4">
    <source>
        <dbReference type="EMBL" id="PIO69882.1"/>
    </source>
</evidence>
<dbReference type="PROSITE" id="PS50102">
    <property type="entry name" value="RRM"/>
    <property type="match status" value="1"/>
</dbReference>
<dbReference type="GO" id="GO:0003723">
    <property type="term" value="F:RNA binding"/>
    <property type="evidence" value="ECO:0007669"/>
    <property type="project" value="UniProtKB-UniRule"/>
</dbReference>
<feature type="domain" description="RRM" evidence="3">
    <location>
        <begin position="31"/>
        <end position="108"/>
    </location>
</feature>
<evidence type="ECO:0000256" key="2">
    <source>
        <dbReference type="SAM" id="MobiDB-lite"/>
    </source>
</evidence>
<proteinExistence type="predicted"/>
<dbReference type="SUPFAM" id="SSF54928">
    <property type="entry name" value="RNA-binding domain, RBD"/>
    <property type="match status" value="1"/>
</dbReference>
<reference evidence="4 5" key="1">
    <citation type="submission" date="2015-09" db="EMBL/GenBank/DDBJ databases">
        <title>Draft genome of the parasitic nematode Teladorsagia circumcincta isolate WARC Sus (inbred).</title>
        <authorList>
            <person name="Mitreva M."/>
        </authorList>
    </citation>
    <scope>NUCLEOTIDE SEQUENCE [LARGE SCALE GENOMIC DNA]</scope>
    <source>
        <strain evidence="4 5">S</strain>
    </source>
</reference>
<accession>A0A2G9UJG6</accession>
<feature type="region of interest" description="Disordered" evidence="2">
    <location>
        <begin position="117"/>
        <end position="145"/>
    </location>
</feature>
<sequence>MSYGGAYVNRGYDYHQRRDRINEDEVPESKHTIFIRGLPGDMSTDEIREYFEDRIGPVSFDFVKTSADQQRLFVAVRFETRDDAKEAMSKYSDSDLMGHRCELSWFKDIRRYAQYQSMNQTRRGRPAYRNRSYQQSAGRGSGRDS</sequence>
<name>A0A2G9UJG6_TELCI</name>
<dbReference type="Pfam" id="PF00076">
    <property type="entry name" value="RRM_1"/>
    <property type="match status" value="1"/>
</dbReference>